<name>A0AAU6SA98_9MICO</name>
<feature type="transmembrane region" description="Helical" evidence="1">
    <location>
        <begin position="64"/>
        <end position="84"/>
    </location>
</feature>
<protein>
    <submittedName>
        <fullName evidence="2">Uncharacterized protein</fullName>
    </submittedName>
</protein>
<dbReference type="AlphaFoldDB" id="A0AAU6SA98"/>
<dbReference type="Pfam" id="PF09997">
    <property type="entry name" value="DUF2238"/>
    <property type="match status" value="1"/>
</dbReference>
<sequence length="192" mass="20546">MIQRFLRPPSGAGEWIADGIRVLGPLSVVAGFVWWAPADAGVLALALIGLVLPRFAGVRPGLDIAFCVTVLVAAWSNLLLLYQTVPGWDLVVHFVFTGMVAVMAYLLLARLELVPLPLAPGTRRATPILLVTSLALALSAVWEMLEWIGWKFISGAIFVTYEDSIGDMAAGGLGGLLAGLLVARVRLLEEQD</sequence>
<keyword evidence="1" id="KW-0812">Transmembrane</keyword>
<keyword evidence="1" id="KW-1133">Transmembrane helix</keyword>
<gene>
    <name evidence="2" type="ORF">MRBLWS13_001457</name>
</gene>
<feature type="transmembrane region" description="Helical" evidence="1">
    <location>
        <begin position="128"/>
        <end position="148"/>
    </location>
</feature>
<dbReference type="EMBL" id="CP151632">
    <property type="protein sequence ID" value="WZO33822.1"/>
    <property type="molecule type" value="Genomic_DNA"/>
</dbReference>
<reference evidence="2" key="1">
    <citation type="submission" date="2024-04" db="EMBL/GenBank/DDBJ databases">
        <authorList>
            <person name="Roder T."/>
            <person name="Oberhansli S."/>
            <person name="Kreuzer M."/>
        </authorList>
    </citation>
    <scope>NUCLEOTIDE SEQUENCE</scope>
    <source>
        <strain evidence="2">LWS13-1.2</strain>
    </source>
</reference>
<evidence type="ECO:0000313" key="2">
    <source>
        <dbReference type="EMBL" id="WZO33822.1"/>
    </source>
</evidence>
<feature type="transmembrane region" description="Helical" evidence="1">
    <location>
        <begin position="32"/>
        <end position="52"/>
    </location>
</feature>
<dbReference type="InterPro" id="IPR014509">
    <property type="entry name" value="YjdF-like"/>
</dbReference>
<organism evidence="2">
    <name type="scientific">Microbacterium sp. LWS13-1.2</name>
    <dbReference type="NCBI Taxonomy" id="3135264"/>
    <lineage>
        <taxon>Bacteria</taxon>
        <taxon>Bacillati</taxon>
        <taxon>Actinomycetota</taxon>
        <taxon>Actinomycetes</taxon>
        <taxon>Micrococcales</taxon>
        <taxon>Microbacteriaceae</taxon>
        <taxon>Microbacterium</taxon>
    </lineage>
</organism>
<feature type="transmembrane region" description="Helical" evidence="1">
    <location>
        <begin position="90"/>
        <end position="108"/>
    </location>
</feature>
<accession>A0AAU6SA98</accession>
<evidence type="ECO:0000256" key="1">
    <source>
        <dbReference type="SAM" id="Phobius"/>
    </source>
</evidence>
<keyword evidence="1" id="KW-0472">Membrane</keyword>
<proteinExistence type="predicted"/>
<dbReference type="RefSeq" id="WP_349428359.1">
    <property type="nucleotide sequence ID" value="NZ_CP151632.1"/>
</dbReference>
<feature type="transmembrane region" description="Helical" evidence="1">
    <location>
        <begin position="168"/>
        <end position="187"/>
    </location>
</feature>